<accession>A0AAD7W4A0</accession>
<protein>
    <submittedName>
        <fullName evidence="1">Uncharacterized protein</fullName>
    </submittedName>
</protein>
<comment type="caution">
    <text evidence="1">The sequence shown here is derived from an EMBL/GenBank/DDBJ whole genome shotgun (WGS) entry which is preliminary data.</text>
</comment>
<dbReference type="AlphaFoldDB" id="A0AAD7W4A0"/>
<dbReference type="EMBL" id="JAINUG010000323">
    <property type="protein sequence ID" value="KAJ8378337.1"/>
    <property type="molecule type" value="Genomic_DNA"/>
</dbReference>
<sequence length="95" mass="10756">MLDRWPQFESSLQSSSGDIMAPRGPYFLSAKLDLQTAHLQWGGVWWANRGSVVITDLRSLLVKKLCFRTLGLEFVTWPDLIKYVIEGRCLLSAGL</sequence>
<dbReference type="Proteomes" id="UP001221898">
    <property type="component" value="Unassembled WGS sequence"/>
</dbReference>
<gene>
    <name evidence="1" type="ORF">AAFF_G00243570</name>
</gene>
<evidence type="ECO:0000313" key="2">
    <source>
        <dbReference type="Proteomes" id="UP001221898"/>
    </source>
</evidence>
<organism evidence="1 2">
    <name type="scientific">Aldrovandia affinis</name>
    <dbReference type="NCBI Taxonomy" id="143900"/>
    <lineage>
        <taxon>Eukaryota</taxon>
        <taxon>Metazoa</taxon>
        <taxon>Chordata</taxon>
        <taxon>Craniata</taxon>
        <taxon>Vertebrata</taxon>
        <taxon>Euteleostomi</taxon>
        <taxon>Actinopterygii</taxon>
        <taxon>Neopterygii</taxon>
        <taxon>Teleostei</taxon>
        <taxon>Notacanthiformes</taxon>
        <taxon>Halosauridae</taxon>
        <taxon>Aldrovandia</taxon>
    </lineage>
</organism>
<evidence type="ECO:0000313" key="1">
    <source>
        <dbReference type="EMBL" id="KAJ8378337.1"/>
    </source>
</evidence>
<reference evidence="1" key="1">
    <citation type="journal article" date="2023" name="Science">
        <title>Genome structures resolve the early diversification of teleost fishes.</title>
        <authorList>
            <person name="Parey E."/>
            <person name="Louis A."/>
            <person name="Montfort J."/>
            <person name="Bouchez O."/>
            <person name="Roques C."/>
            <person name="Iampietro C."/>
            <person name="Lluch J."/>
            <person name="Castinel A."/>
            <person name="Donnadieu C."/>
            <person name="Desvignes T."/>
            <person name="Floi Bucao C."/>
            <person name="Jouanno E."/>
            <person name="Wen M."/>
            <person name="Mejri S."/>
            <person name="Dirks R."/>
            <person name="Jansen H."/>
            <person name="Henkel C."/>
            <person name="Chen W.J."/>
            <person name="Zahm M."/>
            <person name="Cabau C."/>
            <person name="Klopp C."/>
            <person name="Thompson A.W."/>
            <person name="Robinson-Rechavi M."/>
            <person name="Braasch I."/>
            <person name="Lecointre G."/>
            <person name="Bobe J."/>
            <person name="Postlethwait J.H."/>
            <person name="Berthelot C."/>
            <person name="Roest Crollius H."/>
            <person name="Guiguen Y."/>
        </authorList>
    </citation>
    <scope>NUCLEOTIDE SEQUENCE</scope>
    <source>
        <strain evidence="1">NC1722</strain>
    </source>
</reference>
<keyword evidence="2" id="KW-1185">Reference proteome</keyword>
<name>A0AAD7W4A0_9TELE</name>
<proteinExistence type="predicted"/>